<proteinExistence type="inferred from homology"/>
<dbReference type="GO" id="GO:0008234">
    <property type="term" value="F:cysteine-type peptidase activity"/>
    <property type="evidence" value="ECO:0007669"/>
    <property type="project" value="InterPro"/>
</dbReference>
<organism evidence="5 6">
    <name type="scientific">Pocillopora meandrina</name>
    <dbReference type="NCBI Taxonomy" id="46732"/>
    <lineage>
        <taxon>Eukaryota</taxon>
        <taxon>Metazoa</taxon>
        <taxon>Cnidaria</taxon>
        <taxon>Anthozoa</taxon>
        <taxon>Hexacorallia</taxon>
        <taxon>Scleractinia</taxon>
        <taxon>Astrocoeniina</taxon>
        <taxon>Pocilloporidae</taxon>
        <taxon>Pocillopora</taxon>
    </lineage>
</organism>
<gene>
    <name evidence="5" type="ORF">PMEA_00030667</name>
</gene>
<keyword evidence="3" id="KW-0378">Hydrolase</keyword>
<dbReference type="Proteomes" id="UP001159428">
    <property type="component" value="Unassembled WGS sequence"/>
</dbReference>
<dbReference type="SUPFAM" id="SSF54001">
    <property type="entry name" value="Cysteine proteinases"/>
    <property type="match status" value="1"/>
</dbReference>
<protein>
    <recommendedName>
        <fullName evidence="4">Ubiquitin-like protease family profile domain-containing protein</fullName>
    </recommendedName>
</protein>
<dbReference type="GO" id="GO:0006508">
    <property type="term" value="P:proteolysis"/>
    <property type="evidence" value="ECO:0007669"/>
    <property type="project" value="UniProtKB-KW"/>
</dbReference>
<name>A0AAU9XTT3_9CNID</name>
<accession>A0AAU9XTT3</accession>
<keyword evidence="6" id="KW-1185">Reference proteome</keyword>
<feature type="domain" description="Ubiquitin-like protease family profile" evidence="4">
    <location>
        <begin position="24"/>
        <end position="79"/>
    </location>
</feature>
<evidence type="ECO:0000256" key="2">
    <source>
        <dbReference type="ARBA" id="ARBA00022670"/>
    </source>
</evidence>
<comment type="similarity">
    <text evidence="1">Belongs to the peptidase C48 family.</text>
</comment>
<dbReference type="Gene3D" id="3.40.395.10">
    <property type="entry name" value="Adenoviral Proteinase, Chain A"/>
    <property type="match status" value="1"/>
</dbReference>
<keyword evidence="2" id="KW-0645">Protease</keyword>
<dbReference type="InterPro" id="IPR038765">
    <property type="entry name" value="Papain-like_cys_pep_sf"/>
</dbReference>
<sequence length="204" mass="23869">MFPQEMCIAVLDSLPGKFIKPTALKQVEKMVSLLLKVDQSIDIDQWSFFSNRPCEIPQQDNTYDCGIFTCLYARCLANRCQMIPKTEVPTYRQLMIQELHQKNLCPIPPPTIQPREYCAVDYIKNYYFGRVIDKNDSFVQFKFLHRVGATTYHWPRRDDMDRVHLSNIFAGPVTVPHFISGPFEIPEQPAVEKLFRVIRKHTRV</sequence>
<evidence type="ECO:0000313" key="6">
    <source>
        <dbReference type="Proteomes" id="UP001159428"/>
    </source>
</evidence>
<reference evidence="5 6" key="1">
    <citation type="submission" date="2022-05" db="EMBL/GenBank/DDBJ databases">
        <authorList>
            <consortium name="Genoscope - CEA"/>
            <person name="William W."/>
        </authorList>
    </citation>
    <scope>NUCLEOTIDE SEQUENCE [LARGE SCALE GENOMIC DNA]</scope>
</reference>
<dbReference type="EMBL" id="CALNXJ010000068">
    <property type="protein sequence ID" value="CAH3158642.1"/>
    <property type="molecule type" value="Genomic_DNA"/>
</dbReference>
<evidence type="ECO:0000256" key="3">
    <source>
        <dbReference type="ARBA" id="ARBA00022801"/>
    </source>
</evidence>
<comment type="caution">
    <text evidence="5">The sequence shown here is derived from an EMBL/GenBank/DDBJ whole genome shotgun (WGS) entry which is preliminary data.</text>
</comment>
<evidence type="ECO:0000259" key="4">
    <source>
        <dbReference type="Pfam" id="PF02902"/>
    </source>
</evidence>
<dbReference type="InterPro" id="IPR003653">
    <property type="entry name" value="Peptidase_C48_C"/>
</dbReference>
<evidence type="ECO:0000313" key="5">
    <source>
        <dbReference type="EMBL" id="CAH3158642.1"/>
    </source>
</evidence>
<dbReference type="Pfam" id="PF02902">
    <property type="entry name" value="Peptidase_C48"/>
    <property type="match status" value="1"/>
</dbReference>
<evidence type="ECO:0000256" key="1">
    <source>
        <dbReference type="ARBA" id="ARBA00005234"/>
    </source>
</evidence>
<dbReference type="AlphaFoldDB" id="A0AAU9XTT3"/>